<sequence length="167" mass="17002">MTDDASDRPVADGTGVPLTPEELTGRVPDDDTGDDDEMTGHAAVLSVLRAAFAGLTASDDVEILPAEGDDGTDIAVAGDVWTLYLSGWPGPATAFVAVEDEPDEDADPDAVAAAWRSAVPESALAAMTIAELDLEGGLTAALLASGDPLSTSLAAAIRDTTEIKPRP</sequence>
<name>A0A6J4UD03_9BACT</name>
<organism evidence="2">
    <name type="scientific">uncultured Thermomicrobiales bacterium</name>
    <dbReference type="NCBI Taxonomy" id="1645740"/>
    <lineage>
        <taxon>Bacteria</taxon>
        <taxon>Pseudomonadati</taxon>
        <taxon>Thermomicrobiota</taxon>
        <taxon>Thermomicrobia</taxon>
        <taxon>Thermomicrobiales</taxon>
        <taxon>environmental samples</taxon>
    </lineage>
</organism>
<evidence type="ECO:0000256" key="1">
    <source>
        <dbReference type="SAM" id="MobiDB-lite"/>
    </source>
</evidence>
<gene>
    <name evidence="2" type="ORF">AVDCRST_MAG33-584</name>
</gene>
<reference evidence="2" key="1">
    <citation type="submission" date="2020-02" db="EMBL/GenBank/DDBJ databases">
        <authorList>
            <person name="Meier V. D."/>
        </authorList>
    </citation>
    <scope>NUCLEOTIDE SEQUENCE</scope>
    <source>
        <strain evidence="2">AVDCRST_MAG33</strain>
    </source>
</reference>
<dbReference type="AlphaFoldDB" id="A0A6J4UD03"/>
<feature type="region of interest" description="Disordered" evidence="1">
    <location>
        <begin position="1"/>
        <end position="40"/>
    </location>
</feature>
<feature type="compositionally biased region" description="Basic and acidic residues" evidence="1">
    <location>
        <begin position="1"/>
        <end position="10"/>
    </location>
</feature>
<protein>
    <submittedName>
        <fullName evidence="2">Uncharacterized protein</fullName>
    </submittedName>
</protein>
<proteinExistence type="predicted"/>
<dbReference type="EMBL" id="CADCWK010000046">
    <property type="protein sequence ID" value="CAA9547366.1"/>
    <property type="molecule type" value="Genomic_DNA"/>
</dbReference>
<evidence type="ECO:0000313" key="2">
    <source>
        <dbReference type="EMBL" id="CAA9547366.1"/>
    </source>
</evidence>
<accession>A0A6J4UD03</accession>